<dbReference type="Pfam" id="PF08284">
    <property type="entry name" value="RVP_2"/>
    <property type="match status" value="1"/>
</dbReference>
<gene>
    <name evidence="1" type="ORF">EPI10_005468</name>
</gene>
<dbReference type="OrthoDB" id="1751327at2759"/>
<dbReference type="Proteomes" id="UP000325315">
    <property type="component" value="Unassembled WGS sequence"/>
</dbReference>
<proteinExistence type="predicted"/>
<accession>A0A5B6WPH1</accession>
<dbReference type="PANTHER" id="PTHR15503:SF45">
    <property type="entry name" value="RNA-DIRECTED DNA POLYMERASE HOMOLOG"/>
    <property type="match status" value="1"/>
</dbReference>
<name>A0A5B6WPH1_9ROSI</name>
<dbReference type="Gene3D" id="2.40.70.10">
    <property type="entry name" value="Acid Proteases"/>
    <property type="match status" value="1"/>
</dbReference>
<dbReference type="InterPro" id="IPR032567">
    <property type="entry name" value="RTL1-rel"/>
</dbReference>
<keyword evidence="2" id="KW-1185">Reference proteome</keyword>
<organism evidence="1 2">
    <name type="scientific">Gossypium australe</name>
    <dbReference type="NCBI Taxonomy" id="47621"/>
    <lineage>
        <taxon>Eukaryota</taxon>
        <taxon>Viridiplantae</taxon>
        <taxon>Streptophyta</taxon>
        <taxon>Embryophyta</taxon>
        <taxon>Tracheophyta</taxon>
        <taxon>Spermatophyta</taxon>
        <taxon>Magnoliopsida</taxon>
        <taxon>eudicotyledons</taxon>
        <taxon>Gunneridae</taxon>
        <taxon>Pentapetalae</taxon>
        <taxon>rosids</taxon>
        <taxon>malvids</taxon>
        <taxon>Malvales</taxon>
        <taxon>Malvaceae</taxon>
        <taxon>Malvoideae</taxon>
        <taxon>Gossypium</taxon>
    </lineage>
</organism>
<dbReference type="CDD" id="cd00303">
    <property type="entry name" value="retropepsin_like"/>
    <property type="match status" value="1"/>
</dbReference>
<protein>
    <submittedName>
        <fullName evidence="1">RVP_2 domain-containing protein</fullName>
    </submittedName>
</protein>
<evidence type="ECO:0000313" key="1">
    <source>
        <dbReference type="EMBL" id="KAA3483283.1"/>
    </source>
</evidence>
<dbReference type="PANTHER" id="PTHR15503">
    <property type="entry name" value="LDOC1 RELATED"/>
    <property type="match status" value="1"/>
</dbReference>
<dbReference type="SUPFAM" id="SSF50630">
    <property type="entry name" value="Acid proteases"/>
    <property type="match status" value="1"/>
</dbReference>
<evidence type="ECO:0000313" key="2">
    <source>
        <dbReference type="Proteomes" id="UP000325315"/>
    </source>
</evidence>
<dbReference type="EMBL" id="SMMG02000002">
    <property type="protein sequence ID" value="KAA3483283.1"/>
    <property type="molecule type" value="Genomic_DNA"/>
</dbReference>
<reference evidence="2" key="1">
    <citation type="journal article" date="2019" name="Plant Biotechnol. J.">
        <title>Genome sequencing of the Australian wild diploid species Gossypium australe highlights disease resistance and delayed gland morphogenesis.</title>
        <authorList>
            <person name="Cai Y."/>
            <person name="Cai X."/>
            <person name="Wang Q."/>
            <person name="Wang P."/>
            <person name="Zhang Y."/>
            <person name="Cai C."/>
            <person name="Xu Y."/>
            <person name="Wang K."/>
            <person name="Zhou Z."/>
            <person name="Wang C."/>
            <person name="Geng S."/>
            <person name="Li B."/>
            <person name="Dong Q."/>
            <person name="Hou Y."/>
            <person name="Wang H."/>
            <person name="Ai P."/>
            <person name="Liu Z."/>
            <person name="Yi F."/>
            <person name="Sun M."/>
            <person name="An G."/>
            <person name="Cheng J."/>
            <person name="Zhang Y."/>
            <person name="Shi Q."/>
            <person name="Xie Y."/>
            <person name="Shi X."/>
            <person name="Chang Y."/>
            <person name="Huang F."/>
            <person name="Chen Y."/>
            <person name="Hong S."/>
            <person name="Mi L."/>
            <person name="Sun Q."/>
            <person name="Zhang L."/>
            <person name="Zhou B."/>
            <person name="Peng R."/>
            <person name="Zhang X."/>
            <person name="Liu F."/>
        </authorList>
    </citation>
    <scope>NUCLEOTIDE SEQUENCE [LARGE SCALE GENOMIC DNA]</scope>
    <source>
        <strain evidence="2">cv. PA1801</strain>
    </source>
</reference>
<comment type="caution">
    <text evidence="1">The sequence shown here is derived from an EMBL/GenBank/DDBJ whole genome shotgun (WGS) entry which is preliminary data.</text>
</comment>
<dbReference type="AlphaFoldDB" id="A0A5B6WPH1"/>
<sequence>MTVIEYEREFVRLSKYTEEYVSIEEIMCKRFVDGLNKDIKLLVEILDLKEFVVLVDRACDLRPEYLLELNTICAREEASSPDVITGTFSLYDTNVIALIDPGPTHSYIYINLVSNKSLPIESTKFVIKVSNPLCKYVLVDKACMNYPLMTRDYYFLADLMLLPFYEFDVILGMDWLTLHDAIVNCRRKIIELKSQRCVRKGCEAYLAYVLETKVSESKIESVPVVYEYSNVFPEELLGSPPIKEVEFAI</sequence>
<dbReference type="InterPro" id="IPR021109">
    <property type="entry name" value="Peptidase_aspartic_dom_sf"/>
</dbReference>